<evidence type="ECO:0000259" key="1">
    <source>
        <dbReference type="Pfam" id="PF07159"/>
    </source>
</evidence>
<dbReference type="InterPro" id="IPR009828">
    <property type="entry name" value="CYRIA/CYRIB_Rac1-bd"/>
</dbReference>
<gene>
    <name evidence="2" type="ORF">BASA50_008888</name>
</gene>
<name>A0ABQ8F276_9FUNG</name>
<comment type="caution">
    <text evidence="2">The sequence shown here is derived from an EMBL/GenBank/DDBJ whole genome shotgun (WGS) entry which is preliminary data.</text>
</comment>
<protein>
    <recommendedName>
        <fullName evidence="1">CYRIA/CYRIB Rac1 binding domain-containing protein</fullName>
    </recommendedName>
</protein>
<dbReference type="InterPro" id="IPR008081">
    <property type="entry name" value="Cytoplasmic_FMR1-int"/>
</dbReference>
<keyword evidence="3" id="KW-1185">Reference proteome</keyword>
<dbReference type="PRINTS" id="PR01698">
    <property type="entry name" value="CYTOFMRPINTP"/>
</dbReference>
<accession>A0ABQ8F276</accession>
<evidence type="ECO:0000313" key="3">
    <source>
        <dbReference type="Proteomes" id="UP001648503"/>
    </source>
</evidence>
<dbReference type="PIRSF" id="PIRSF008153">
    <property type="entry name" value="FMR1_interacting"/>
    <property type="match status" value="1"/>
</dbReference>
<organism evidence="2 3">
    <name type="scientific">Batrachochytrium salamandrivorans</name>
    <dbReference type="NCBI Taxonomy" id="1357716"/>
    <lineage>
        <taxon>Eukaryota</taxon>
        <taxon>Fungi</taxon>
        <taxon>Fungi incertae sedis</taxon>
        <taxon>Chytridiomycota</taxon>
        <taxon>Chytridiomycota incertae sedis</taxon>
        <taxon>Chytridiomycetes</taxon>
        <taxon>Rhizophydiales</taxon>
        <taxon>Rhizophydiales incertae sedis</taxon>
        <taxon>Batrachochytrium</taxon>
    </lineage>
</organism>
<proteinExistence type="predicted"/>
<dbReference type="Proteomes" id="UP001648503">
    <property type="component" value="Unassembled WGS sequence"/>
</dbReference>
<reference evidence="2 3" key="1">
    <citation type="submission" date="2021-02" db="EMBL/GenBank/DDBJ databases">
        <title>Variation within the Batrachochytrium salamandrivorans European outbreak.</title>
        <authorList>
            <person name="Kelly M."/>
            <person name="Pasmans F."/>
            <person name="Shea T.P."/>
            <person name="Munoz J.F."/>
            <person name="Carranza S."/>
            <person name="Cuomo C.A."/>
            <person name="Martel A."/>
        </authorList>
    </citation>
    <scope>NUCLEOTIDE SEQUENCE [LARGE SCALE GENOMIC DNA]</scope>
    <source>
        <strain evidence="2 3">AMFP18/2</strain>
    </source>
</reference>
<feature type="domain" description="CYRIA/CYRIB Rac1 binding" evidence="1">
    <location>
        <begin position="88"/>
        <end position="326"/>
    </location>
</feature>
<dbReference type="Pfam" id="PF05994">
    <property type="entry name" value="FragX_IP"/>
    <property type="match status" value="1"/>
</dbReference>
<evidence type="ECO:0000313" key="2">
    <source>
        <dbReference type="EMBL" id="KAH6590886.1"/>
    </source>
</evidence>
<sequence>MATINRQTADVAPTEALEAIHNATLAVNDLTLLATPWEMPDASASYMPVLVQGLSNIKFADASFFDIDQYFDAKSGEKATASKFFQKEVLLIGKMQEVLAEGRQLIYTLYSFRSCGRAIPPVQAHDQGSKEHLYRRTYEILRPEIGRMIQLMTFRDKFIAVFTDTLASIIPDIRDREFFPSEAYLLMIANVLDLVVSLDSMKNMKGSMNNDLSMYKRAMSNFPKEQSESELMILPKLVFFVAQQDQFANDIKKALSTMSSTYEDIFHDMINICVDYTETQQYTTPLEKNIYLRAMAFAVTLLDGESDDRDFTKRKRLKVERLGKIFKATPFVPLFGDIVTSLPAIYSKAPHFANAKWESLEADDVGRVVLQKAFRLSTTIQESRFQFKDYLSQAKVSITNLEAHKKQKGGKIQAELSKRVYDMTLLGLRLLSGFTIKVTEQTAYKFLHPASRGVNSSIPEDATSYELAVRYNYDSEDKRTLIEYITMIKSISGFLNANIVIIQEAVDRTIFRSTQGFLRGSLTQYYASALKKKKPVSAILKYIRDTGVDDVVDDDILPKTAPPVDFSEERSDPISASQLHFIRTLLDFIFNEKSKGMKGGLIKEKTFKDIQVVEMQRFFDESFFYLPMIRLQETIRDCSDLSTLWFKEFYLELSRKVQFPISTSLPWILTEYILETNDADNIQYVFYPLDLYNDAGYRTLYDLKSRVIFDEIEAEVNLCFDQFMFKLGQRIFLHYKKAASLLLLPSDLKVELDSIIRPEALCSNSYEFIMKQSSFELLGRSINVSKVIAQSVNQYIRRSIEVAITRFESSDILYISELESLLNSARLTHSILSKHMELESFKDLLAECDDSLSLSASNGRIVSHVIHELVKDFIPNFCYNSITQRFIRSPVFYTQPIQRSHFPKTRLMYLFGSKALSAAYTAHNVIFKEFFGEPHIQCLIRLLTPSQIGLVVSEITHHVELMIQHTMAPYIDALHQRSPAQIKSTLVASGFSAMFDHYCSEYKQLITYGDLKSEALQAFREIGNSVTIIKAINDHVTICNSLSKVTVQEFVSTDPGQQSYMDILKDLNSKLAFENFSMPLTQWCDGVTDISRVVSYPVGLLQSFVNRTKSTLLSTSGTWGVESDQILVNTKAFVNIWSGLEFVCCLPGVAGNDRVIREVFGDGLAWGGCLFMHIFGQDRVYPGISITAHLLSAAQMDSTCGWTSANTLQSSTAKNTETTGSMRPDIKRCLETAQFFSNINETAFAILRAI</sequence>
<dbReference type="PANTHER" id="PTHR12195">
    <property type="entry name" value="CYTOPLASMIC FMR1-INTERACTING PROTEIN-RELATED"/>
    <property type="match status" value="1"/>
</dbReference>
<dbReference type="EMBL" id="JAFCIX010000418">
    <property type="protein sequence ID" value="KAH6590886.1"/>
    <property type="molecule type" value="Genomic_DNA"/>
</dbReference>
<dbReference type="Pfam" id="PF07159">
    <property type="entry name" value="CYRIA-B_Rac1-bd"/>
    <property type="match status" value="1"/>
</dbReference>